<dbReference type="PROSITE" id="PS50893">
    <property type="entry name" value="ABC_TRANSPORTER_2"/>
    <property type="match status" value="1"/>
</dbReference>
<evidence type="ECO:0000313" key="14">
    <source>
        <dbReference type="Proteomes" id="UP000799767"/>
    </source>
</evidence>
<dbReference type="SUPFAM" id="SSF90123">
    <property type="entry name" value="ABC transporter transmembrane region"/>
    <property type="match status" value="1"/>
</dbReference>
<keyword evidence="5" id="KW-0067">ATP-binding</keyword>
<evidence type="ECO:0000256" key="6">
    <source>
        <dbReference type="ARBA" id="ARBA00022989"/>
    </source>
</evidence>
<keyword evidence="2" id="KW-0813">Transport</keyword>
<dbReference type="InterPro" id="IPR011527">
    <property type="entry name" value="ABC1_TM_dom"/>
</dbReference>
<evidence type="ECO:0000256" key="9">
    <source>
        <dbReference type="SAM" id="MobiDB-lite"/>
    </source>
</evidence>
<dbReference type="InterPro" id="IPR003439">
    <property type="entry name" value="ABC_transporter-like_ATP-bd"/>
</dbReference>
<dbReference type="Pfam" id="PF00005">
    <property type="entry name" value="ABC_tran"/>
    <property type="match status" value="1"/>
</dbReference>
<protein>
    <submittedName>
        <fullName evidence="13">Putative ABC transporter</fullName>
    </submittedName>
</protein>
<feature type="transmembrane region" description="Helical" evidence="10">
    <location>
        <begin position="428"/>
        <end position="451"/>
    </location>
</feature>
<evidence type="ECO:0000256" key="1">
    <source>
        <dbReference type="ARBA" id="ARBA00004141"/>
    </source>
</evidence>
<dbReference type="RefSeq" id="XP_033594247.1">
    <property type="nucleotide sequence ID" value="XM_033730526.1"/>
</dbReference>
<feature type="domain" description="ABC transporter" evidence="11">
    <location>
        <begin position="607"/>
        <end position="841"/>
    </location>
</feature>
<dbReference type="EMBL" id="MU001631">
    <property type="protein sequence ID" value="KAF2487678.1"/>
    <property type="molecule type" value="Genomic_DNA"/>
</dbReference>
<dbReference type="GO" id="GO:0016020">
    <property type="term" value="C:membrane"/>
    <property type="evidence" value="ECO:0007669"/>
    <property type="project" value="UniProtKB-SubCell"/>
</dbReference>
<dbReference type="PROSITE" id="PS00211">
    <property type="entry name" value="ABC_TRANSPORTER_1"/>
    <property type="match status" value="1"/>
</dbReference>
<dbReference type="InterPro" id="IPR027417">
    <property type="entry name" value="P-loop_NTPase"/>
</dbReference>
<dbReference type="Pfam" id="PF00664">
    <property type="entry name" value="ABC_membrane"/>
    <property type="match status" value="1"/>
</dbReference>
<dbReference type="CDD" id="cd18583">
    <property type="entry name" value="ABC_6TM_HMT1"/>
    <property type="match status" value="1"/>
</dbReference>
<sequence>MAGKPSPNYEDIIARPNSGAAKALIVLHWAAPIAIFASFIISGFVAACLLHRRSRDPTTAQRRSLTTILLLLVVFTLVAQACTFFVQSLAQRGFWAKQDSVVYILASLFAYGWMVLALHGHRGVLWWPYGTAFTLAMLLEIPITALQISLSPAHDNFAFYRGALQASRTLFVAILCLSEGWYTLQLRSAKFKTELDGEHEPLLANSANGSAHKPKSDSASTHSKDSDAGSAADLDSYDSEPEEADKVKKQQRERLDAAGNWWNYAKEYKIFIPMLWPSGNRFVQLCLGLIGLVLVAQRFLNILVPRQLGIIVNELTKDNGHGHLPLQAFGLWALYSYLNSRAGVYVISTCAELYIDQFTYKAIGAAAFRHIMTLSMDFHNEKNTGELIRAVDQGHSLQRLLDFALFEVAPIFIDLVISLVFVTQLFDIYMAFILGVVGVAYIWVGTKTAAWSIKRRRRYNKAWRDEAKVQNEAISNWTTVSHFNRGRYECEKYEKTIDEHTSAEIGYYLAYHLGGGAQSLIMLLGRTAAIFLAIYRVSQGAVPVGSLVTLSAYWASIEAPLTSFSWSIRALAQMLTDSERLLQLFQTKATVTDAPNAPALSIKHGEVEFTNVHFAYDPRKPTLKNISFVAKPGQTIALCGETGGGKSTILKLLYRYYDVNAGSIRIDGQDIREVTLDSLRDAFGMCPQDPTLFNVSIMENLRYARLDATDDEIKAACADAAIHDKITSFPDGYSATVGERGVKLSGGEMQRVAIARAILRQPKIVLLDEATSMIDVETEATIQTAFQRLSRSRTTFVIAHRLSTIQHADLILVVQDGEIIESGSHEVLMRDRGGKYRALWSRQLNKEVQAVGRTLEEGEGDDGNA</sequence>
<dbReference type="PANTHER" id="PTHR24221:SF503">
    <property type="entry name" value="MITOCHONDRIAL POTASSIUM CHANNEL ATP-BINDING SUBUNIT"/>
    <property type="match status" value="1"/>
</dbReference>
<evidence type="ECO:0000313" key="13">
    <source>
        <dbReference type="EMBL" id="KAF2487678.1"/>
    </source>
</evidence>
<feature type="transmembrane region" description="Helical" evidence="10">
    <location>
        <begin position="166"/>
        <end position="184"/>
    </location>
</feature>
<dbReference type="GeneID" id="54471528"/>
<dbReference type="SUPFAM" id="SSF52540">
    <property type="entry name" value="P-loop containing nucleoside triphosphate hydrolases"/>
    <property type="match status" value="1"/>
</dbReference>
<dbReference type="InterPro" id="IPR036640">
    <property type="entry name" value="ABC1_TM_sf"/>
</dbReference>
<dbReference type="PANTHER" id="PTHR24221">
    <property type="entry name" value="ATP-BINDING CASSETTE SUB-FAMILY B"/>
    <property type="match status" value="1"/>
</dbReference>
<comment type="similarity">
    <text evidence="8">Belongs to the ABC transporter superfamily. ABCB family. Heavy Metal importer (TC 3.A.1.210) subfamily.</text>
</comment>
<dbReference type="Gene3D" id="3.40.50.300">
    <property type="entry name" value="P-loop containing nucleotide triphosphate hydrolases"/>
    <property type="match status" value="1"/>
</dbReference>
<feature type="transmembrane region" description="Helical" evidence="10">
    <location>
        <begin position="101"/>
        <end position="118"/>
    </location>
</feature>
<evidence type="ECO:0000256" key="10">
    <source>
        <dbReference type="SAM" id="Phobius"/>
    </source>
</evidence>
<evidence type="ECO:0000259" key="11">
    <source>
        <dbReference type="PROSITE" id="PS50893"/>
    </source>
</evidence>
<evidence type="ECO:0000256" key="2">
    <source>
        <dbReference type="ARBA" id="ARBA00022448"/>
    </source>
</evidence>
<dbReference type="FunFam" id="3.40.50.300:FF:000287">
    <property type="entry name" value="Multidrug ABC transporter ATP-binding protein"/>
    <property type="match status" value="1"/>
</dbReference>
<keyword evidence="7 10" id="KW-0472">Membrane</keyword>
<dbReference type="Proteomes" id="UP000799767">
    <property type="component" value="Unassembled WGS sequence"/>
</dbReference>
<feature type="transmembrane region" description="Helical" evidence="10">
    <location>
        <begin position="403"/>
        <end position="422"/>
    </location>
</feature>
<keyword evidence="6 10" id="KW-1133">Transmembrane helix</keyword>
<name>A0A6A6Q5E8_9PEZI</name>
<dbReference type="GO" id="GO:0140359">
    <property type="term" value="F:ABC-type transporter activity"/>
    <property type="evidence" value="ECO:0007669"/>
    <property type="project" value="InterPro"/>
</dbReference>
<keyword evidence="4" id="KW-0547">Nucleotide-binding</keyword>
<keyword evidence="14" id="KW-1185">Reference proteome</keyword>
<proteinExistence type="inferred from homology"/>
<dbReference type="Gene3D" id="1.20.1560.10">
    <property type="entry name" value="ABC transporter type 1, transmembrane domain"/>
    <property type="match status" value="1"/>
</dbReference>
<feature type="transmembrane region" description="Helical" evidence="10">
    <location>
        <begin position="26"/>
        <end position="47"/>
    </location>
</feature>
<dbReference type="SMART" id="SM00382">
    <property type="entry name" value="AAA"/>
    <property type="match status" value="1"/>
</dbReference>
<evidence type="ECO:0000256" key="7">
    <source>
        <dbReference type="ARBA" id="ARBA00023136"/>
    </source>
</evidence>
<dbReference type="OrthoDB" id="6500128at2759"/>
<dbReference type="InterPro" id="IPR039421">
    <property type="entry name" value="Type_1_exporter"/>
</dbReference>
<dbReference type="GO" id="GO:0016887">
    <property type="term" value="F:ATP hydrolysis activity"/>
    <property type="evidence" value="ECO:0007669"/>
    <property type="project" value="InterPro"/>
</dbReference>
<dbReference type="PROSITE" id="PS50929">
    <property type="entry name" value="ABC_TM1F"/>
    <property type="match status" value="1"/>
</dbReference>
<evidence type="ECO:0000259" key="12">
    <source>
        <dbReference type="PROSITE" id="PS50929"/>
    </source>
</evidence>
<gene>
    <name evidence="13" type="ORF">BDY17DRAFT_244394</name>
</gene>
<feature type="domain" description="ABC transmembrane type-1" evidence="12">
    <location>
        <begin position="289"/>
        <end position="573"/>
    </location>
</feature>
<reference evidence="13" key="1">
    <citation type="journal article" date="2020" name="Stud. Mycol.">
        <title>101 Dothideomycetes genomes: a test case for predicting lifestyles and emergence of pathogens.</title>
        <authorList>
            <person name="Haridas S."/>
            <person name="Albert R."/>
            <person name="Binder M."/>
            <person name="Bloem J."/>
            <person name="Labutti K."/>
            <person name="Salamov A."/>
            <person name="Andreopoulos B."/>
            <person name="Baker S."/>
            <person name="Barry K."/>
            <person name="Bills G."/>
            <person name="Bluhm B."/>
            <person name="Cannon C."/>
            <person name="Castanera R."/>
            <person name="Culley D."/>
            <person name="Daum C."/>
            <person name="Ezra D."/>
            <person name="Gonzalez J."/>
            <person name="Henrissat B."/>
            <person name="Kuo A."/>
            <person name="Liang C."/>
            <person name="Lipzen A."/>
            <person name="Lutzoni F."/>
            <person name="Magnuson J."/>
            <person name="Mondo S."/>
            <person name="Nolan M."/>
            <person name="Ohm R."/>
            <person name="Pangilinan J."/>
            <person name="Park H.-J."/>
            <person name="Ramirez L."/>
            <person name="Alfaro M."/>
            <person name="Sun H."/>
            <person name="Tritt A."/>
            <person name="Yoshinaga Y."/>
            <person name="Zwiers L.-H."/>
            <person name="Turgeon B."/>
            <person name="Goodwin S."/>
            <person name="Spatafora J."/>
            <person name="Crous P."/>
            <person name="Grigoriev I."/>
        </authorList>
    </citation>
    <scope>NUCLEOTIDE SEQUENCE</scope>
    <source>
        <strain evidence="13">CBS 113389</strain>
    </source>
</reference>
<comment type="subcellular location">
    <subcellularLocation>
        <location evidence="1">Membrane</location>
        <topology evidence="1">Multi-pass membrane protein</topology>
    </subcellularLocation>
</comment>
<dbReference type="InterPro" id="IPR003593">
    <property type="entry name" value="AAA+_ATPase"/>
</dbReference>
<evidence type="ECO:0000256" key="5">
    <source>
        <dbReference type="ARBA" id="ARBA00022840"/>
    </source>
</evidence>
<keyword evidence="3 10" id="KW-0812">Transmembrane</keyword>
<dbReference type="AlphaFoldDB" id="A0A6A6Q5E8"/>
<feature type="transmembrane region" description="Helical" evidence="10">
    <location>
        <begin position="125"/>
        <end position="146"/>
    </location>
</feature>
<accession>A0A6A6Q5E8</accession>
<dbReference type="GO" id="GO:0005524">
    <property type="term" value="F:ATP binding"/>
    <property type="evidence" value="ECO:0007669"/>
    <property type="project" value="UniProtKB-KW"/>
</dbReference>
<feature type="region of interest" description="Disordered" evidence="9">
    <location>
        <begin position="202"/>
        <end position="250"/>
    </location>
</feature>
<feature type="transmembrane region" description="Helical" evidence="10">
    <location>
        <begin position="68"/>
        <end position="89"/>
    </location>
</feature>
<evidence type="ECO:0000256" key="8">
    <source>
        <dbReference type="ARBA" id="ARBA00024363"/>
    </source>
</evidence>
<evidence type="ECO:0000256" key="3">
    <source>
        <dbReference type="ARBA" id="ARBA00022692"/>
    </source>
</evidence>
<evidence type="ECO:0000256" key="4">
    <source>
        <dbReference type="ARBA" id="ARBA00022741"/>
    </source>
</evidence>
<organism evidence="13 14">
    <name type="scientific">Neohortaea acidophila</name>
    <dbReference type="NCBI Taxonomy" id="245834"/>
    <lineage>
        <taxon>Eukaryota</taxon>
        <taxon>Fungi</taxon>
        <taxon>Dikarya</taxon>
        <taxon>Ascomycota</taxon>
        <taxon>Pezizomycotina</taxon>
        <taxon>Dothideomycetes</taxon>
        <taxon>Dothideomycetidae</taxon>
        <taxon>Mycosphaerellales</taxon>
        <taxon>Teratosphaeriaceae</taxon>
        <taxon>Neohortaea</taxon>
    </lineage>
</organism>
<dbReference type="InterPro" id="IPR017871">
    <property type="entry name" value="ABC_transporter-like_CS"/>
</dbReference>